<accession>A0A238HD59</accession>
<feature type="domain" description="4'-phosphopantetheinyl transferase" evidence="3">
    <location>
        <begin position="208"/>
        <end position="279"/>
    </location>
</feature>
<dbReference type="GO" id="GO:0000287">
    <property type="term" value="F:magnesium ion binding"/>
    <property type="evidence" value="ECO:0007669"/>
    <property type="project" value="InterPro"/>
</dbReference>
<dbReference type="EC" id="2.7.8.-" evidence="5"/>
<gene>
    <name evidence="5" type="ORF">BSIN_1247</name>
</gene>
<keyword evidence="2 5" id="KW-0808">Transferase</keyword>
<protein>
    <submittedName>
        <fullName evidence="5">4'-phosphopantetheinyl transferase</fullName>
        <ecNumber evidence="5">2.7.8.-</ecNumber>
    </submittedName>
</protein>
<proteinExistence type="inferred from homology"/>
<evidence type="ECO:0000256" key="1">
    <source>
        <dbReference type="ARBA" id="ARBA00010990"/>
    </source>
</evidence>
<dbReference type="InterPro" id="IPR037143">
    <property type="entry name" value="4-PPantetheinyl_Trfase_dom_sf"/>
</dbReference>
<feature type="domain" description="4'-phosphopantetheinyl transferase N-terminal" evidence="4">
    <location>
        <begin position="117"/>
        <end position="201"/>
    </location>
</feature>
<dbReference type="Pfam" id="PF01648">
    <property type="entry name" value="ACPS"/>
    <property type="match status" value="1"/>
</dbReference>
<dbReference type="EMBL" id="FXAN01000126">
    <property type="protein sequence ID" value="SMG03150.1"/>
    <property type="molecule type" value="Genomic_DNA"/>
</dbReference>
<evidence type="ECO:0000259" key="3">
    <source>
        <dbReference type="Pfam" id="PF01648"/>
    </source>
</evidence>
<dbReference type="Proteomes" id="UP000198460">
    <property type="component" value="Unassembled WGS sequence"/>
</dbReference>
<evidence type="ECO:0000313" key="5">
    <source>
        <dbReference type="EMBL" id="SMG03150.1"/>
    </source>
</evidence>
<dbReference type="GO" id="GO:0005829">
    <property type="term" value="C:cytosol"/>
    <property type="evidence" value="ECO:0007669"/>
    <property type="project" value="TreeGrafter"/>
</dbReference>
<evidence type="ECO:0000259" key="4">
    <source>
        <dbReference type="Pfam" id="PF22624"/>
    </source>
</evidence>
<dbReference type="GO" id="GO:0019878">
    <property type="term" value="P:lysine biosynthetic process via aminoadipic acid"/>
    <property type="evidence" value="ECO:0007669"/>
    <property type="project" value="TreeGrafter"/>
</dbReference>
<sequence length="369" mass="39067">MNEKSYLPRMVNGADAPPRSAWFSARCVSTAAAPDTSVSCRYERMSRASHGPLPLLSNAVRQIPDFRLPMSQRLDVFPPLASDAAYRAVELTAPAAAQTAGVRLVRLDFDFSAADGTRAFDWLSGDERERARRFVRTEDALRHAATRAVLRMLIGAALEIPAASLRFMVDAHGRPRLAPEHAKLAPTLDFNVSHSGEHALIGWSRTARVGVDIEAQREGIDWWSLSRAVFAPADEAALAALPEAEREAAFYRVWAAKEALLKALGTGIGAGLTAFSVLGGEGRPAAPAQPACDPGCAVSRDATHRTSMSAARGHGGVALTAAGPAVPFPVAPVVRIVDPASAACGVAAFDATWLDAPAGYAACVAWQRA</sequence>
<name>A0A238HD59_9BURK</name>
<dbReference type="GO" id="GO:0008897">
    <property type="term" value="F:holo-[acyl-carrier-protein] synthase activity"/>
    <property type="evidence" value="ECO:0007669"/>
    <property type="project" value="InterPro"/>
</dbReference>
<evidence type="ECO:0000313" key="6">
    <source>
        <dbReference type="Proteomes" id="UP000198460"/>
    </source>
</evidence>
<dbReference type="InterPro" id="IPR008278">
    <property type="entry name" value="4-PPantetheinyl_Trfase_dom"/>
</dbReference>
<dbReference type="PANTHER" id="PTHR12215:SF10">
    <property type="entry name" value="L-AMINOADIPATE-SEMIALDEHYDE DEHYDROGENASE-PHOSPHOPANTETHEINYL TRANSFERASE"/>
    <property type="match status" value="1"/>
</dbReference>
<dbReference type="InterPro" id="IPR050559">
    <property type="entry name" value="P-Pant_transferase_sf"/>
</dbReference>
<reference evidence="5 6" key="1">
    <citation type="submission" date="2017-04" db="EMBL/GenBank/DDBJ databases">
        <authorList>
            <person name="Afonso C.L."/>
            <person name="Miller P.J."/>
            <person name="Scott M.A."/>
            <person name="Spackman E."/>
            <person name="Goraichik I."/>
            <person name="Dimitrov K.M."/>
            <person name="Suarez D.L."/>
            <person name="Swayne D.E."/>
        </authorList>
    </citation>
    <scope>NUCLEOTIDE SEQUENCE [LARGE SCALE GENOMIC DNA]</scope>
    <source>
        <strain evidence="5">LMG 28154</strain>
    </source>
</reference>
<dbReference type="InterPro" id="IPR055066">
    <property type="entry name" value="AASDHPPT_N"/>
</dbReference>
<dbReference type="PANTHER" id="PTHR12215">
    <property type="entry name" value="PHOSPHOPANTETHEINE TRANSFERASE"/>
    <property type="match status" value="1"/>
</dbReference>
<dbReference type="SUPFAM" id="SSF56214">
    <property type="entry name" value="4'-phosphopantetheinyl transferase"/>
    <property type="match status" value="2"/>
</dbReference>
<dbReference type="Pfam" id="PF22624">
    <property type="entry name" value="AASDHPPT_N"/>
    <property type="match status" value="1"/>
</dbReference>
<dbReference type="Gene3D" id="3.90.470.20">
    <property type="entry name" value="4'-phosphopantetheinyl transferase domain"/>
    <property type="match status" value="2"/>
</dbReference>
<comment type="similarity">
    <text evidence="1">Belongs to the P-Pant transferase superfamily. Gsp/Sfp/HetI/AcpT family.</text>
</comment>
<organism evidence="5 6">
    <name type="scientific">Burkholderia singularis</name>
    <dbReference type="NCBI Taxonomy" id="1503053"/>
    <lineage>
        <taxon>Bacteria</taxon>
        <taxon>Pseudomonadati</taxon>
        <taxon>Pseudomonadota</taxon>
        <taxon>Betaproteobacteria</taxon>
        <taxon>Burkholderiales</taxon>
        <taxon>Burkholderiaceae</taxon>
        <taxon>Burkholderia</taxon>
        <taxon>pseudomallei group</taxon>
    </lineage>
</organism>
<dbReference type="AlphaFoldDB" id="A0A238HD59"/>
<evidence type="ECO:0000256" key="2">
    <source>
        <dbReference type="ARBA" id="ARBA00022679"/>
    </source>
</evidence>